<dbReference type="EMBL" id="UYRR01031038">
    <property type="protein sequence ID" value="VDK44303.1"/>
    <property type="molecule type" value="Genomic_DNA"/>
</dbReference>
<proteinExistence type="predicted"/>
<evidence type="ECO:0000256" key="1">
    <source>
        <dbReference type="SAM" id="MobiDB-lite"/>
    </source>
</evidence>
<feature type="compositionally biased region" description="Polar residues" evidence="1">
    <location>
        <begin position="1"/>
        <end position="15"/>
    </location>
</feature>
<sequence length="410" mass="44746">MNETSSKWPSKSSILETPERKRYRLSTSFADSGLGSSIFGSPPAEQISGSTNTSPLLRTPTTKTNGSRSGSESTPSPLRSFIHISSYSSSFSSPELRASPSDRNLRLSNPANAIGFRFSGGAFMKATSSDLDSSSVHQGRSLTDERERTSTCCARPINRSLQLSPATTSYCVKDENNVGAEEANADVTIPYAQPETPSKGFGVEMLERRILAVDDAFRSVTTSTPLREVEFTSVRIPSIDSSDIYRVPEQANGPLESSICDHDSLQIDSSATEYGPLQSQQVATIYSSQCSPFIRSPLKTFSSYQQCAVSSSEQMLSASNSLAVRVDANSQVCKPELEDQPLSENAAIFRTPKRRPKPYSRGWMQIACGRTAAQLRMTRLAREFLNSQQPLTRSSSSLTDVDEVKLHILS</sequence>
<evidence type="ECO:0000313" key="4">
    <source>
        <dbReference type="WBParaSite" id="ASIM_0001152101-mRNA-1"/>
    </source>
</evidence>
<evidence type="ECO:0000313" key="3">
    <source>
        <dbReference type="Proteomes" id="UP000267096"/>
    </source>
</evidence>
<dbReference type="AlphaFoldDB" id="A0A0M3JTY7"/>
<accession>A0A0M3JTY7</accession>
<feature type="compositionally biased region" description="Polar residues" evidence="1">
    <location>
        <begin position="25"/>
        <end position="39"/>
    </location>
</feature>
<dbReference type="WBParaSite" id="ASIM_0001152101-mRNA-1">
    <property type="protein sequence ID" value="ASIM_0001152101-mRNA-1"/>
    <property type="gene ID" value="ASIM_0001152101"/>
</dbReference>
<feature type="region of interest" description="Disordered" evidence="1">
    <location>
        <begin position="1"/>
        <end position="79"/>
    </location>
</feature>
<protein>
    <submittedName>
        <fullName evidence="2 4">Uncharacterized protein</fullName>
    </submittedName>
</protein>
<gene>
    <name evidence="2" type="ORF">ASIM_LOCUS11079</name>
</gene>
<feature type="compositionally biased region" description="Polar residues" evidence="1">
    <location>
        <begin position="47"/>
        <end position="77"/>
    </location>
</feature>
<name>A0A0M3JTY7_ANISI</name>
<reference evidence="4" key="1">
    <citation type="submission" date="2017-02" db="UniProtKB">
        <authorList>
            <consortium name="WormBaseParasite"/>
        </authorList>
    </citation>
    <scope>IDENTIFICATION</scope>
</reference>
<dbReference type="Proteomes" id="UP000267096">
    <property type="component" value="Unassembled WGS sequence"/>
</dbReference>
<dbReference type="OrthoDB" id="5799576at2759"/>
<reference evidence="2 3" key="2">
    <citation type="submission" date="2018-11" db="EMBL/GenBank/DDBJ databases">
        <authorList>
            <consortium name="Pathogen Informatics"/>
        </authorList>
    </citation>
    <scope>NUCLEOTIDE SEQUENCE [LARGE SCALE GENOMIC DNA]</scope>
</reference>
<organism evidence="4">
    <name type="scientific">Anisakis simplex</name>
    <name type="common">Herring worm</name>
    <dbReference type="NCBI Taxonomy" id="6269"/>
    <lineage>
        <taxon>Eukaryota</taxon>
        <taxon>Metazoa</taxon>
        <taxon>Ecdysozoa</taxon>
        <taxon>Nematoda</taxon>
        <taxon>Chromadorea</taxon>
        <taxon>Rhabditida</taxon>
        <taxon>Spirurina</taxon>
        <taxon>Ascaridomorpha</taxon>
        <taxon>Ascaridoidea</taxon>
        <taxon>Anisakidae</taxon>
        <taxon>Anisakis</taxon>
        <taxon>Anisakis simplex complex</taxon>
    </lineage>
</organism>
<evidence type="ECO:0000313" key="2">
    <source>
        <dbReference type="EMBL" id="VDK44303.1"/>
    </source>
</evidence>
<keyword evidence="3" id="KW-1185">Reference proteome</keyword>